<keyword evidence="2" id="KW-1185">Reference proteome</keyword>
<comment type="caution">
    <text evidence="1">The sequence shown here is derived from an EMBL/GenBank/DDBJ whole genome shotgun (WGS) entry which is preliminary data.</text>
</comment>
<dbReference type="RefSeq" id="WP_131979314.1">
    <property type="nucleotide sequence ID" value="NZ_SMKL01000006.1"/>
</dbReference>
<name>A0A4R4RY90_9ACTN</name>
<accession>A0A4R4RY90</accession>
<reference evidence="1 2" key="1">
    <citation type="submission" date="2019-02" db="EMBL/GenBank/DDBJ databases">
        <title>Draft genome sequences of novel Actinobacteria.</title>
        <authorList>
            <person name="Sahin N."/>
            <person name="Ay H."/>
            <person name="Saygin H."/>
        </authorList>
    </citation>
    <scope>NUCLEOTIDE SEQUENCE [LARGE SCALE GENOMIC DNA]</scope>
    <source>
        <strain evidence="1 2">KC603</strain>
    </source>
</reference>
<dbReference type="AlphaFoldDB" id="A0A4R4RY90"/>
<organism evidence="1 2">
    <name type="scientific">Jiangella ureilytica</name>
    <dbReference type="NCBI Taxonomy" id="2530374"/>
    <lineage>
        <taxon>Bacteria</taxon>
        <taxon>Bacillati</taxon>
        <taxon>Actinomycetota</taxon>
        <taxon>Actinomycetes</taxon>
        <taxon>Jiangellales</taxon>
        <taxon>Jiangellaceae</taxon>
        <taxon>Jiangella</taxon>
    </lineage>
</organism>
<dbReference type="EMBL" id="SMKL01000006">
    <property type="protein sequence ID" value="TDC53912.1"/>
    <property type="molecule type" value="Genomic_DNA"/>
</dbReference>
<dbReference type="Proteomes" id="UP000295621">
    <property type="component" value="Unassembled WGS sequence"/>
</dbReference>
<sequence length="90" mass="10298">MAMMLIGYDLNGPGGDYDRLLDSLESFGSYWHCLDTLWLVETRMSISQVRDSLWMHMNHGDKILVIDVTGAPASWIGFNQECSDWLKDNL</sequence>
<proteinExistence type="predicted"/>
<dbReference type="OrthoDB" id="2656750at2"/>
<gene>
    <name evidence="1" type="ORF">E1212_03710</name>
</gene>
<protein>
    <submittedName>
        <fullName evidence="1">SinR family protein</fullName>
    </submittedName>
</protein>
<evidence type="ECO:0000313" key="2">
    <source>
        <dbReference type="Proteomes" id="UP000295621"/>
    </source>
</evidence>
<evidence type="ECO:0000313" key="1">
    <source>
        <dbReference type="EMBL" id="TDC53912.1"/>
    </source>
</evidence>